<proteinExistence type="predicted"/>
<dbReference type="CDD" id="cd14686">
    <property type="entry name" value="bZIP"/>
    <property type="match status" value="1"/>
</dbReference>
<dbReference type="PROSITE" id="PS50217">
    <property type="entry name" value="BZIP"/>
    <property type="match status" value="1"/>
</dbReference>
<dbReference type="HOGENOM" id="CLU_2210646_0_0_1"/>
<dbReference type="VEuPathDB" id="MicrosporidiaDB:DI09_90p40"/>
<feature type="domain" description="BZIP" evidence="1">
    <location>
        <begin position="9"/>
        <end position="59"/>
    </location>
</feature>
<protein>
    <recommendedName>
        <fullName evidence="1">BZIP domain-containing protein</fullName>
    </recommendedName>
</protein>
<gene>
    <name evidence="2" type="ORF">DI09_90p40</name>
</gene>
<evidence type="ECO:0000259" key="1">
    <source>
        <dbReference type="PROSITE" id="PS50217"/>
    </source>
</evidence>
<dbReference type="Pfam" id="PF00170">
    <property type="entry name" value="bZIP_1"/>
    <property type="match status" value="1"/>
</dbReference>
<evidence type="ECO:0000313" key="3">
    <source>
        <dbReference type="Proteomes" id="UP000029725"/>
    </source>
</evidence>
<dbReference type="GO" id="GO:0003700">
    <property type="term" value="F:DNA-binding transcription factor activity"/>
    <property type="evidence" value="ECO:0007669"/>
    <property type="project" value="InterPro"/>
</dbReference>
<keyword evidence="3" id="KW-1185">Reference proteome</keyword>
<dbReference type="EMBL" id="JMKJ01000602">
    <property type="protein sequence ID" value="KGG50051.1"/>
    <property type="molecule type" value="Genomic_DNA"/>
</dbReference>
<dbReference type="InterPro" id="IPR046347">
    <property type="entry name" value="bZIP_sf"/>
</dbReference>
<name>A0A098VQP0_9MICR</name>
<dbReference type="InterPro" id="IPR004827">
    <property type="entry name" value="bZIP"/>
</dbReference>
<dbReference type="RefSeq" id="XP_013236492.1">
    <property type="nucleotide sequence ID" value="XM_013381038.1"/>
</dbReference>
<dbReference type="GeneID" id="25261061"/>
<organism evidence="2 3">
    <name type="scientific">Mitosporidium daphniae</name>
    <dbReference type="NCBI Taxonomy" id="1485682"/>
    <lineage>
        <taxon>Eukaryota</taxon>
        <taxon>Fungi</taxon>
        <taxon>Fungi incertae sedis</taxon>
        <taxon>Microsporidia</taxon>
        <taxon>Mitosporidium</taxon>
    </lineage>
</organism>
<dbReference type="Proteomes" id="UP000029725">
    <property type="component" value="Unassembled WGS sequence"/>
</dbReference>
<dbReference type="Gene3D" id="1.20.5.170">
    <property type="match status" value="1"/>
</dbReference>
<dbReference type="SUPFAM" id="SSF57959">
    <property type="entry name" value="Leucine zipper domain"/>
    <property type="match status" value="1"/>
</dbReference>
<dbReference type="AlphaFoldDB" id="A0A098VQP0"/>
<accession>A0A098VQP0</accession>
<evidence type="ECO:0000313" key="2">
    <source>
        <dbReference type="EMBL" id="KGG50051.1"/>
    </source>
</evidence>
<comment type="caution">
    <text evidence="2">The sequence shown here is derived from an EMBL/GenBank/DDBJ whole genome shotgun (WGS) entry which is preliminary data.</text>
</comment>
<sequence>MKSKKPPDPSKLYHRRIMNRISADASRTKRQEMMQQLCSRNIQLEVENSILRRKLQELTAASACDVAEKSFISNAVKDINDFKLEGNGIEILVSTAPMKRLAYHHSF</sequence>
<reference evidence="2 3" key="1">
    <citation type="submission" date="2014-04" db="EMBL/GenBank/DDBJ databases">
        <title>A new species of microsporidia sheds light on the evolution of extreme parasitism.</title>
        <authorList>
            <person name="Haag K.L."/>
            <person name="James T.Y."/>
            <person name="Larsson R."/>
            <person name="Schaer T.M."/>
            <person name="Refardt D."/>
            <person name="Pombert J.-F."/>
            <person name="Ebert D."/>
        </authorList>
    </citation>
    <scope>NUCLEOTIDE SEQUENCE [LARGE SCALE GENOMIC DNA]</scope>
    <source>
        <strain evidence="2 3">UGP3</strain>
        <tissue evidence="2">Spores</tissue>
    </source>
</reference>